<feature type="chain" id="PRO_5035149587" evidence="1">
    <location>
        <begin position="22"/>
        <end position="205"/>
    </location>
</feature>
<dbReference type="Proteomes" id="UP000619079">
    <property type="component" value="Unassembled WGS sequence"/>
</dbReference>
<feature type="signal peptide" evidence="1">
    <location>
        <begin position="1"/>
        <end position="21"/>
    </location>
</feature>
<accession>A0A8J7IU27</accession>
<comment type="caution">
    <text evidence="2">The sequence shown here is derived from an EMBL/GenBank/DDBJ whole genome shotgun (WGS) entry which is preliminary data.</text>
</comment>
<keyword evidence="1" id="KW-0732">Signal</keyword>
<protein>
    <submittedName>
        <fullName evidence="2">Uncharacterized protein</fullName>
    </submittedName>
</protein>
<sequence>MIDAARPVALCLALAAGAAQAEPRLAEGWVAMVDGCMIYAETGARAAAFGAWQAAAAGGACADARDCAADAMTFVAPGALGAGAVTVTVGAADWAASERSQETSVGNFPRHMSCVSADGNGHVTEAILPLHAPFVAEAVAQGRLVEAGVFAGALSGPYLGCGHDGRPYQVEFSLREAGAALLRLYHPAREGGAEGLTPACAGKIG</sequence>
<keyword evidence="3" id="KW-1185">Reference proteome</keyword>
<organism evidence="2 3">
    <name type="scientific">Sedimentitalea arenosa</name>
    <dbReference type="NCBI Taxonomy" id="2798803"/>
    <lineage>
        <taxon>Bacteria</taxon>
        <taxon>Pseudomonadati</taxon>
        <taxon>Pseudomonadota</taxon>
        <taxon>Alphaproteobacteria</taxon>
        <taxon>Rhodobacterales</taxon>
        <taxon>Paracoccaceae</taxon>
        <taxon>Sedimentitalea</taxon>
    </lineage>
</organism>
<gene>
    <name evidence="2" type="ORF">JF290_14815</name>
</gene>
<evidence type="ECO:0000256" key="1">
    <source>
        <dbReference type="SAM" id="SignalP"/>
    </source>
</evidence>
<reference evidence="2" key="1">
    <citation type="submission" date="2020-12" db="EMBL/GenBank/DDBJ databases">
        <title>Sedimentitalea sp. nov., isolated from sand in Incheon.</title>
        <authorList>
            <person name="Kim W."/>
        </authorList>
    </citation>
    <scope>NUCLEOTIDE SEQUENCE</scope>
    <source>
        <strain evidence="2">CAU 1593</strain>
    </source>
</reference>
<evidence type="ECO:0000313" key="2">
    <source>
        <dbReference type="EMBL" id="MBJ6372796.1"/>
    </source>
</evidence>
<dbReference type="EMBL" id="JAELVR010000010">
    <property type="protein sequence ID" value="MBJ6372796.1"/>
    <property type="molecule type" value="Genomic_DNA"/>
</dbReference>
<proteinExistence type="predicted"/>
<dbReference type="RefSeq" id="WP_199025671.1">
    <property type="nucleotide sequence ID" value="NZ_JAELVR010000010.1"/>
</dbReference>
<evidence type="ECO:0000313" key="3">
    <source>
        <dbReference type="Proteomes" id="UP000619079"/>
    </source>
</evidence>
<name>A0A8J7IU27_9RHOB</name>
<dbReference type="AlphaFoldDB" id="A0A8J7IU27"/>